<keyword evidence="8" id="KW-1185">Reference proteome</keyword>
<keyword evidence="1" id="KW-0547">Nucleotide-binding</keyword>
<dbReference type="InterPro" id="IPR050615">
    <property type="entry name" value="ATP-dep_DNA_Helicase"/>
</dbReference>
<keyword evidence="3 7" id="KW-0347">Helicase</keyword>
<gene>
    <name evidence="7" type="ORF">OB236_15290</name>
</gene>
<feature type="region of interest" description="Disordered" evidence="5">
    <location>
        <begin position="222"/>
        <end position="251"/>
    </location>
</feature>
<dbReference type="RefSeq" id="WP_262684743.1">
    <property type="nucleotide sequence ID" value="NZ_JAOQIO010000052.1"/>
</dbReference>
<evidence type="ECO:0000313" key="8">
    <source>
        <dbReference type="Proteomes" id="UP001652445"/>
    </source>
</evidence>
<dbReference type="GO" id="GO:0004386">
    <property type="term" value="F:helicase activity"/>
    <property type="evidence" value="ECO:0007669"/>
    <property type="project" value="UniProtKB-KW"/>
</dbReference>
<evidence type="ECO:0000259" key="6">
    <source>
        <dbReference type="Pfam" id="PF16203"/>
    </source>
</evidence>
<name>A0ABT2UFR2_9BACL</name>
<evidence type="ECO:0000256" key="1">
    <source>
        <dbReference type="ARBA" id="ARBA00022741"/>
    </source>
</evidence>
<evidence type="ECO:0000256" key="5">
    <source>
        <dbReference type="SAM" id="MobiDB-lite"/>
    </source>
</evidence>
<keyword evidence="2" id="KW-0378">Hydrolase</keyword>
<dbReference type="SUPFAM" id="SSF52540">
    <property type="entry name" value="P-loop containing nucleoside triphosphate hydrolases"/>
    <property type="match status" value="1"/>
</dbReference>
<dbReference type="InterPro" id="IPR027417">
    <property type="entry name" value="P-loop_NTPase"/>
</dbReference>
<evidence type="ECO:0000256" key="3">
    <source>
        <dbReference type="ARBA" id="ARBA00022806"/>
    </source>
</evidence>
<comment type="caution">
    <text evidence="7">The sequence shown here is derived from an EMBL/GenBank/DDBJ whole genome shotgun (WGS) entry which is preliminary data.</text>
</comment>
<keyword evidence="4" id="KW-0067">ATP-binding</keyword>
<organism evidence="7 8">
    <name type="scientific">Paenibacillus baimaensis</name>
    <dbReference type="NCBI Taxonomy" id="2982185"/>
    <lineage>
        <taxon>Bacteria</taxon>
        <taxon>Bacillati</taxon>
        <taxon>Bacillota</taxon>
        <taxon>Bacilli</taxon>
        <taxon>Bacillales</taxon>
        <taxon>Paenibacillaceae</taxon>
        <taxon>Paenibacillus</taxon>
    </lineage>
</organism>
<dbReference type="Proteomes" id="UP001652445">
    <property type="component" value="Unassembled WGS sequence"/>
</dbReference>
<evidence type="ECO:0000256" key="4">
    <source>
        <dbReference type="ARBA" id="ARBA00022840"/>
    </source>
</evidence>
<evidence type="ECO:0000313" key="7">
    <source>
        <dbReference type="EMBL" id="MCU6793470.1"/>
    </source>
</evidence>
<evidence type="ECO:0000256" key="2">
    <source>
        <dbReference type="ARBA" id="ARBA00022801"/>
    </source>
</evidence>
<dbReference type="EMBL" id="JAOQIO010000052">
    <property type="protein sequence ID" value="MCU6793470.1"/>
    <property type="molecule type" value="Genomic_DNA"/>
</dbReference>
<dbReference type="Gene3D" id="3.40.50.300">
    <property type="entry name" value="P-loop containing nucleotide triphosphate hydrolases"/>
    <property type="match status" value="1"/>
</dbReference>
<dbReference type="Pfam" id="PF16203">
    <property type="entry name" value="ERCC3_RAD25_C"/>
    <property type="match status" value="1"/>
</dbReference>
<accession>A0ABT2UFR2</accession>
<reference evidence="7 8" key="1">
    <citation type="submission" date="2022-09" db="EMBL/GenBank/DDBJ databases">
        <authorList>
            <person name="Han X.L."/>
            <person name="Wang Q."/>
            <person name="Lu T."/>
        </authorList>
    </citation>
    <scope>NUCLEOTIDE SEQUENCE [LARGE SCALE GENOMIC DNA]</scope>
    <source>
        <strain evidence="7 8">WQ 127069</strain>
    </source>
</reference>
<dbReference type="PANTHER" id="PTHR11274">
    <property type="entry name" value="RAD25/XP-B DNA REPAIR HELICASE"/>
    <property type="match status" value="1"/>
</dbReference>
<dbReference type="PANTHER" id="PTHR11274:SF0">
    <property type="entry name" value="GENERAL TRANSCRIPTION AND DNA REPAIR FACTOR IIH HELICASE SUBUNIT XPB"/>
    <property type="match status" value="1"/>
</dbReference>
<protein>
    <submittedName>
        <fullName evidence="7">Helicase-related protein</fullName>
    </submittedName>
</protein>
<feature type="domain" description="ERCC3/RAD25/XPB helicase C-terminal" evidence="6">
    <location>
        <begin position="2"/>
        <end position="192"/>
    </location>
</feature>
<dbReference type="InterPro" id="IPR032438">
    <property type="entry name" value="ERCC3_RAD25_C"/>
</dbReference>
<sequence>MIICTEISVELTREERSEYALSEARAQARIAAEASSKVDIVRSLLSKHSDDKRVLVLGQNLNQLERIAQLVDAPLITGKMASPKRDKLYEQFRQGELRTLIVFKAAKSTIVIPDARVMIQVSGSFGSRKEESQQLVRHVYPESEGGNTYIYSVVTKDTKEQEYATQRQRLLREQGCEYTIIDAAVIAERHESTATLDAASLPYIKQGSPAWKALLPTLQAQTSMESPAAPQERGSNLLSLDDYRTRKRNRS</sequence>
<proteinExistence type="predicted"/>